<dbReference type="STRING" id="1131731.BAZO_07159"/>
<comment type="caution">
    <text evidence="2">The sequence shown here is derived from an EMBL/GenBank/DDBJ whole genome shotgun (WGS) entry which is preliminary data.</text>
</comment>
<accession>K6DIS0</accession>
<evidence type="ECO:0000259" key="1">
    <source>
        <dbReference type="Pfam" id="PF10040"/>
    </source>
</evidence>
<organism evidence="2 3">
    <name type="scientific">Schinkia azotoformans LMG 9581</name>
    <dbReference type="NCBI Taxonomy" id="1131731"/>
    <lineage>
        <taxon>Bacteria</taxon>
        <taxon>Bacillati</taxon>
        <taxon>Bacillota</taxon>
        <taxon>Bacilli</taxon>
        <taxon>Bacillales</taxon>
        <taxon>Bacillaceae</taxon>
        <taxon>Calidifontibacillus/Schinkia group</taxon>
        <taxon>Schinkia</taxon>
    </lineage>
</organism>
<dbReference type="EMBL" id="AJLR01000044">
    <property type="protein sequence ID" value="EKN67973.1"/>
    <property type="molecule type" value="Genomic_DNA"/>
</dbReference>
<name>K6DIS0_SCHAZ</name>
<gene>
    <name evidence="2" type="ORF">BAZO_07159</name>
</gene>
<evidence type="ECO:0000313" key="2">
    <source>
        <dbReference type="EMBL" id="EKN67973.1"/>
    </source>
</evidence>
<feature type="domain" description="CRISPR-associated protein Cas6 C-terminal" evidence="1">
    <location>
        <begin position="203"/>
        <end position="326"/>
    </location>
</feature>
<evidence type="ECO:0000313" key="3">
    <source>
        <dbReference type="Proteomes" id="UP000006315"/>
    </source>
</evidence>
<dbReference type="Pfam" id="PF10040">
    <property type="entry name" value="CRISPR_Cas6"/>
    <property type="match status" value="1"/>
</dbReference>
<proteinExistence type="predicted"/>
<dbReference type="RefSeq" id="WP_003330669.1">
    <property type="nucleotide sequence ID" value="NZ_AJLR01000044.1"/>
</dbReference>
<keyword evidence="3" id="KW-1185">Reference proteome</keyword>
<dbReference type="GeneID" id="89470336"/>
<dbReference type="PATRIC" id="fig|1131731.3.peg.1498"/>
<dbReference type="InterPro" id="IPR019267">
    <property type="entry name" value="CRISPR-assoc_Cas6_C"/>
</dbReference>
<dbReference type="Gene3D" id="3.30.70.1900">
    <property type="match status" value="1"/>
</dbReference>
<protein>
    <recommendedName>
        <fullName evidence="1">CRISPR-associated protein Cas6 C-terminal domain-containing protein</fullName>
    </recommendedName>
</protein>
<sequence>MKSNQEIIHYLSKIKLAKFTAIYEAGPDGLELPPYKGATFRGSFGHVFREVACTCPHRENGFASKHLEQCAYGYIFETATIDGAEVLVNNESIPRPFLLEPPNDMRTYYAPGERFTLGFTLFGKGIEYLPYFIYVLDAMGLQGFGKGRKHAKLRQIFTVDQHGDWIKSIYQADDRLLRNDFSPLTGEDIFNSKADSTAQTCHIHFISPVRLKYAGEFVSTPEFHMLLRSACRRITALLYFHQDEPKLDFDFNGLFQQAEQEVTCLNANVEWTSWERYSNRQKQRLKMGGIVGNAIYKGDFQPYLPWLKLAEWCNIGKNPVFGLGSVKVIIK</sequence>
<reference evidence="2 3" key="1">
    <citation type="journal article" date="2012" name="Front. Microbiol.">
        <title>Redundancy and modularity in membrane-associated dissimilatory nitrate reduction in Bacillus.</title>
        <authorList>
            <person name="Heylen K."/>
            <person name="Keltjens J."/>
        </authorList>
    </citation>
    <scope>NUCLEOTIDE SEQUENCE [LARGE SCALE GENOMIC DNA]</scope>
    <source>
        <strain evidence="2 3">LMG 9581</strain>
    </source>
</reference>
<dbReference type="Proteomes" id="UP000006315">
    <property type="component" value="Unassembled WGS sequence"/>
</dbReference>
<dbReference type="AlphaFoldDB" id="K6DIS0"/>